<evidence type="ECO:0000256" key="2">
    <source>
        <dbReference type="SAM" id="Phobius"/>
    </source>
</evidence>
<keyword evidence="2" id="KW-0472">Membrane</keyword>
<dbReference type="PANTHER" id="PTHR22674:SF6">
    <property type="entry name" value="NTPASE KAP FAMILY P-LOOP DOMAIN-CONTAINING PROTEIN 1"/>
    <property type="match status" value="1"/>
</dbReference>
<dbReference type="AlphaFoldDB" id="A0AA37IGL1"/>
<evidence type="ECO:0000259" key="3">
    <source>
        <dbReference type="Pfam" id="PF07693"/>
    </source>
</evidence>
<feature type="domain" description="KAP NTPase" evidence="3">
    <location>
        <begin position="86"/>
        <end position="431"/>
    </location>
</feature>
<reference evidence="4" key="1">
    <citation type="submission" date="2022-09" db="EMBL/GenBank/DDBJ databases">
        <title>Isolation and characterization of 3-chlorobenzoate degrading bacteria from soils in Shizuoka.</title>
        <authorList>
            <person name="Ifat A."/>
            <person name="Ogawa N."/>
            <person name="Kimbara K."/>
            <person name="Moriuchi R."/>
            <person name="Dohra H."/>
            <person name="Shintani M."/>
        </authorList>
    </citation>
    <scope>NUCLEOTIDE SEQUENCE</scope>
    <source>
        <strain evidence="4">19CS4-2</strain>
    </source>
</reference>
<protein>
    <recommendedName>
        <fullName evidence="3">KAP NTPase domain-containing protein</fullName>
    </recommendedName>
</protein>
<dbReference type="InterPro" id="IPR011646">
    <property type="entry name" value="KAP_P-loop"/>
</dbReference>
<name>A0AA37IGL1_9BURK</name>
<evidence type="ECO:0000313" key="5">
    <source>
        <dbReference type="Proteomes" id="UP001055111"/>
    </source>
</evidence>
<dbReference type="Pfam" id="PF07693">
    <property type="entry name" value="KAP_NTPase"/>
    <property type="match status" value="1"/>
</dbReference>
<organism evidence="4 5">
    <name type="scientific">Caballeronia novacaledonica</name>
    <dbReference type="NCBI Taxonomy" id="1544861"/>
    <lineage>
        <taxon>Bacteria</taxon>
        <taxon>Pseudomonadati</taxon>
        <taxon>Pseudomonadota</taxon>
        <taxon>Betaproteobacteria</taxon>
        <taxon>Burkholderiales</taxon>
        <taxon>Burkholderiaceae</taxon>
        <taxon>Caballeronia</taxon>
    </lineage>
</organism>
<dbReference type="Proteomes" id="UP001055111">
    <property type="component" value="Unassembled WGS sequence"/>
</dbReference>
<feature type="transmembrane region" description="Helical" evidence="2">
    <location>
        <begin position="189"/>
        <end position="211"/>
    </location>
</feature>
<dbReference type="InterPro" id="IPR052754">
    <property type="entry name" value="NTPase_KAP_P-loop"/>
</dbReference>
<dbReference type="EMBL" id="BPUS01000021">
    <property type="protein sequence ID" value="GJH29297.1"/>
    <property type="molecule type" value="Genomic_DNA"/>
</dbReference>
<sequence length="462" mass="51940">MRMIQKQLDPEANENAEQDREQKRETLHLPAKCAPSRNVDIDDADKTRDPVAGLTPEDLKNEVDQRLHDVDKPLPRVEVRDEKLHRVTVWFNAWKYENTNQVWAGLADAILQQVPNRLTTRAQRERFWLRLNLARVNSAAIRQRVHNYFIHRVLRTTAGLGWAIVAAIATCLLGLVVAGTSALATFLKFPGLATVGFVIVLAASKAIAVYFKVKEEPIAEVLNDLVEVPKYEGELGFVHQVEKDIRRVFGCLPTGTSLVIFIDDLDQCSPPKVAAVLEALNLFLAGDFPDCSFVFGMDSEMVAAALQSAHKDLWAALPADAKVPIGWRFMDKFVQLPFVIPPVADETQREFVDVLMGAVRSHTNGKENASTAPTTSRTSARKITNEEFREAVNRAGAFDDNNTYVQSLINDAVPLFKGCPREVKIFHNLFRFNHLLWYARHEYGNDVPSKEALCRWTALKLC</sequence>
<keyword evidence="2" id="KW-0812">Transmembrane</keyword>
<keyword evidence="2" id="KW-1133">Transmembrane helix</keyword>
<evidence type="ECO:0000256" key="1">
    <source>
        <dbReference type="SAM" id="MobiDB-lite"/>
    </source>
</evidence>
<proteinExistence type="predicted"/>
<evidence type="ECO:0000313" key="4">
    <source>
        <dbReference type="EMBL" id="GJH29297.1"/>
    </source>
</evidence>
<feature type="region of interest" description="Disordered" evidence="1">
    <location>
        <begin position="1"/>
        <end position="55"/>
    </location>
</feature>
<dbReference type="PANTHER" id="PTHR22674">
    <property type="entry name" value="NTPASE, KAP FAMILY P-LOOP DOMAIN-CONTAINING 1"/>
    <property type="match status" value="1"/>
</dbReference>
<accession>A0AA37IGL1</accession>
<comment type="caution">
    <text evidence="4">The sequence shown here is derived from an EMBL/GenBank/DDBJ whole genome shotgun (WGS) entry which is preliminary data.</text>
</comment>
<feature type="compositionally biased region" description="Basic and acidic residues" evidence="1">
    <location>
        <begin position="17"/>
        <end position="27"/>
    </location>
</feature>
<feature type="transmembrane region" description="Helical" evidence="2">
    <location>
        <begin position="160"/>
        <end position="183"/>
    </location>
</feature>
<gene>
    <name evidence="4" type="ORF">CBA19CS42_32295</name>
</gene>